<dbReference type="InterPro" id="IPR013033">
    <property type="entry name" value="MinC"/>
</dbReference>
<dbReference type="RefSeq" id="WP_044037922.1">
    <property type="nucleotide sequence ID" value="NZ_HG917868.1"/>
</dbReference>
<proteinExistence type="inferred from homology"/>
<evidence type="ECO:0000259" key="7">
    <source>
        <dbReference type="Pfam" id="PF03775"/>
    </source>
</evidence>
<evidence type="ECO:0000256" key="6">
    <source>
        <dbReference type="HAMAP-Rule" id="MF_00267"/>
    </source>
</evidence>
<dbReference type="EMBL" id="HG917868">
    <property type="protein sequence ID" value="CDM68667.1"/>
    <property type="molecule type" value="Genomic_DNA"/>
</dbReference>
<dbReference type="SUPFAM" id="SSF63848">
    <property type="entry name" value="Cell-division inhibitor MinC, C-terminal domain"/>
    <property type="match status" value="1"/>
</dbReference>
<dbReference type="Pfam" id="PF22642">
    <property type="entry name" value="MinC_N_1"/>
    <property type="match status" value="1"/>
</dbReference>
<dbReference type="KEGG" id="clt:CM240_1508"/>
<dbReference type="GO" id="GO:1901891">
    <property type="term" value="P:regulation of cell septum assembly"/>
    <property type="evidence" value="ECO:0007669"/>
    <property type="project" value="InterPro"/>
</dbReference>
<dbReference type="HOGENOM" id="CLU_048711_2_0_9"/>
<dbReference type="GO" id="GO:0000917">
    <property type="term" value="P:division septum assembly"/>
    <property type="evidence" value="ECO:0007669"/>
    <property type="project" value="UniProtKB-KW"/>
</dbReference>
<dbReference type="InterPro" id="IPR055219">
    <property type="entry name" value="MinC_N_1"/>
</dbReference>
<dbReference type="Proteomes" id="UP000019426">
    <property type="component" value="Chromosome M2/40_rep1"/>
</dbReference>
<dbReference type="HAMAP" id="MF_00267">
    <property type="entry name" value="MinC"/>
    <property type="match status" value="1"/>
</dbReference>
<dbReference type="STRING" id="1216932.CM240_1508"/>
<name>W6S2Y4_9CLOT</name>
<keyword evidence="4 6" id="KW-0131">Cell cycle</keyword>
<evidence type="ECO:0000256" key="5">
    <source>
        <dbReference type="ARBA" id="ARBA00046874"/>
    </source>
</evidence>
<gene>
    <name evidence="6 9" type="primary">minC</name>
    <name evidence="9" type="ORF">CM240_1508</name>
</gene>
<accession>W6S2Y4</accession>
<feature type="domain" description="Septum site-determining protein MinC N-terminal" evidence="8">
    <location>
        <begin position="10"/>
        <end position="83"/>
    </location>
</feature>
<organism evidence="9 10">
    <name type="scientific">Clostridium bornimense</name>
    <dbReference type="NCBI Taxonomy" id="1216932"/>
    <lineage>
        <taxon>Bacteria</taxon>
        <taxon>Bacillati</taxon>
        <taxon>Bacillota</taxon>
        <taxon>Clostridia</taxon>
        <taxon>Eubacteriales</taxon>
        <taxon>Clostridiaceae</taxon>
        <taxon>Clostridium</taxon>
    </lineage>
</organism>
<comment type="function">
    <text evidence="6">Cell division inhibitor that blocks the formation of polar Z ring septums. Rapidly oscillates between the poles of the cell to destabilize FtsZ filaments that have formed before they mature into polar Z rings. Prevents FtsZ polymerization.</text>
</comment>
<sequence>MEVFPISRKITLKGNKDGLNAIIDMSRFASFDEMMTNLVARLNKGKRFFKGSTLIITSQLEYFSESEMRMFKNTLFSEFEIKDCIFKDSEENNKKVFEGIKEGKTKFIRNTIRSGQIIRFDGNLIIIGDINPGAEVYATGNIVVLGVLRGDVHAGSDGNKEAIIAAFSLQPKIIQIANMITRSPDDVMKPNYPEVAKIKGNFIIVEPYSPNKFI</sequence>
<comment type="similarity">
    <text evidence="1 6">Belongs to the MinC family.</text>
</comment>
<keyword evidence="10" id="KW-1185">Reference proteome</keyword>
<evidence type="ECO:0000256" key="3">
    <source>
        <dbReference type="ARBA" id="ARBA00023210"/>
    </source>
</evidence>
<keyword evidence="3 6" id="KW-0717">Septation</keyword>
<evidence type="ECO:0000313" key="9">
    <source>
        <dbReference type="EMBL" id="CDM68667.1"/>
    </source>
</evidence>
<dbReference type="Pfam" id="PF03775">
    <property type="entry name" value="MinC_C"/>
    <property type="match status" value="1"/>
</dbReference>
<evidence type="ECO:0000256" key="4">
    <source>
        <dbReference type="ARBA" id="ARBA00023306"/>
    </source>
</evidence>
<dbReference type="InterPro" id="IPR016098">
    <property type="entry name" value="CAP/MinC_C"/>
</dbReference>
<dbReference type="GO" id="GO:0000902">
    <property type="term" value="P:cell morphogenesis"/>
    <property type="evidence" value="ECO:0007669"/>
    <property type="project" value="InterPro"/>
</dbReference>
<evidence type="ECO:0000256" key="2">
    <source>
        <dbReference type="ARBA" id="ARBA00022618"/>
    </source>
</evidence>
<dbReference type="AlphaFoldDB" id="W6S2Y4"/>
<evidence type="ECO:0000256" key="1">
    <source>
        <dbReference type="ARBA" id="ARBA00006291"/>
    </source>
</evidence>
<dbReference type="PANTHER" id="PTHR34108">
    <property type="entry name" value="SEPTUM SITE-DETERMINING PROTEIN MINC"/>
    <property type="match status" value="1"/>
</dbReference>
<protein>
    <recommendedName>
        <fullName evidence="6">Probable septum site-determining protein MinC</fullName>
    </recommendedName>
</protein>
<dbReference type="eggNOG" id="COG0850">
    <property type="taxonomic scope" value="Bacteria"/>
</dbReference>
<evidence type="ECO:0000313" key="10">
    <source>
        <dbReference type="Proteomes" id="UP000019426"/>
    </source>
</evidence>
<feature type="domain" description="Septum formation inhibitor MinC C-terminal" evidence="7">
    <location>
        <begin position="107"/>
        <end position="205"/>
    </location>
</feature>
<dbReference type="NCBIfam" id="NF001775">
    <property type="entry name" value="PRK00513.1-6"/>
    <property type="match status" value="1"/>
</dbReference>
<dbReference type="OrthoDB" id="9790810at2"/>
<evidence type="ECO:0000259" key="8">
    <source>
        <dbReference type="Pfam" id="PF22642"/>
    </source>
</evidence>
<keyword evidence="2 6" id="KW-0132">Cell division</keyword>
<comment type="subunit">
    <text evidence="5 6">Interacts with MinD and FtsZ.</text>
</comment>
<dbReference type="PANTHER" id="PTHR34108:SF1">
    <property type="entry name" value="SEPTUM SITE-DETERMINING PROTEIN MINC"/>
    <property type="match status" value="1"/>
</dbReference>
<dbReference type="InterPro" id="IPR005526">
    <property type="entry name" value="Septum_form_inhib_MinC_C"/>
</dbReference>
<dbReference type="Gene3D" id="2.160.20.70">
    <property type="match status" value="1"/>
</dbReference>
<dbReference type="PATRIC" id="fig|1216932.3.peg.1501"/>
<dbReference type="InterPro" id="IPR036145">
    <property type="entry name" value="MinC_C_sf"/>
</dbReference>
<dbReference type="Gene3D" id="3.30.160.540">
    <property type="match status" value="1"/>
</dbReference>
<dbReference type="NCBIfam" id="TIGR01222">
    <property type="entry name" value="minC"/>
    <property type="match status" value="1"/>
</dbReference>
<reference evidence="9 10" key="1">
    <citation type="submission" date="2013-11" db="EMBL/GenBank/DDBJ databases">
        <title>Complete genome sequence of Clostridum sp. M2/40.</title>
        <authorList>
            <person name="Wibberg D."/>
            <person name="Puehler A."/>
            <person name="Schlueter A."/>
        </authorList>
    </citation>
    <scope>NUCLEOTIDE SEQUENCE [LARGE SCALE GENOMIC DNA]</scope>
    <source>
        <strain evidence="10">M2/40</strain>
    </source>
</reference>